<dbReference type="Proteomes" id="UP000284395">
    <property type="component" value="Unassembled WGS sequence"/>
</dbReference>
<dbReference type="GO" id="GO:0070402">
    <property type="term" value="F:NADPH binding"/>
    <property type="evidence" value="ECO:0007669"/>
    <property type="project" value="TreeGrafter"/>
</dbReference>
<evidence type="ECO:0000256" key="2">
    <source>
        <dbReference type="ARBA" id="ARBA00023002"/>
    </source>
</evidence>
<evidence type="ECO:0000256" key="1">
    <source>
        <dbReference type="ARBA" id="ARBA00022857"/>
    </source>
</evidence>
<dbReference type="CDD" id="cd08292">
    <property type="entry name" value="ETR_like_2"/>
    <property type="match status" value="1"/>
</dbReference>
<dbReference type="Pfam" id="PF00107">
    <property type="entry name" value="ADH_zinc_N"/>
    <property type="match status" value="1"/>
</dbReference>
<dbReference type="RefSeq" id="WP_120323759.1">
    <property type="nucleotide sequence ID" value="NZ_RAPF01000002.1"/>
</dbReference>
<dbReference type="PANTHER" id="PTHR48106">
    <property type="entry name" value="QUINONE OXIDOREDUCTASE PIG3-RELATED"/>
    <property type="match status" value="1"/>
</dbReference>
<keyword evidence="2" id="KW-0560">Oxidoreductase</keyword>
<proteinExistence type="predicted"/>
<dbReference type="EMBL" id="RAPF01000002">
    <property type="protein sequence ID" value="RKF22563.1"/>
    <property type="molecule type" value="Genomic_DNA"/>
</dbReference>
<dbReference type="InterPro" id="IPR013149">
    <property type="entry name" value="ADH-like_C"/>
</dbReference>
<gene>
    <name evidence="4" type="ORF">D6851_04920</name>
</gene>
<accession>A0A420EPF7</accession>
<comment type="caution">
    <text evidence="4">The sequence shown here is derived from an EMBL/GenBank/DDBJ whole genome shotgun (WGS) entry which is preliminary data.</text>
</comment>
<dbReference type="PANTHER" id="PTHR48106:SF2">
    <property type="entry name" value="ZN2+-BINDING DEHYDROGENASE"/>
    <property type="match status" value="1"/>
</dbReference>
<dbReference type="SUPFAM" id="SSF51735">
    <property type="entry name" value="NAD(P)-binding Rossmann-fold domains"/>
    <property type="match status" value="1"/>
</dbReference>
<dbReference type="SUPFAM" id="SSF50129">
    <property type="entry name" value="GroES-like"/>
    <property type="match status" value="1"/>
</dbReference>
<organism evidence="4 5">
    <name type="scientific">Altericroceibacterium spongiae</name>
    <dbReference type="NCBI Taxonomy" id="2320269"/>
    <lineage>
        <taxon>Bacteria</taxon>
        <taxon>Pseudomonadati</taxon>
        <taxon>Pseudomonadota</taxon>
        <taxon>Alphaproteobacteria</taxon>
        <taxon>Sphingomonadales</taxon>
        <taxon>Erythrobacteraceae</taxon>
        <taxon>Altericroceibacterium</taxon>
    </lineage>
</organism>
<keyword evidence="1" id="KW-0521">NADP</keyword>
<feature type="domain" description="Enoyl reductase (ER)" evidence="3">
    <location>
        <begin position="10"/>
        <end position="323"/>
    </location>
</feature>
<dbReference type="SMART" id="SM00829">
    <property type="entry name" value="PKS_ER"/>
    <property type="match status" value="1"/>
</dbReference>
<dbReference type="GO" id="GO:0016651">
    <property type="term" value="F:oxidoreductase activity, acting on NAD(P)H"/>
    <property type="evidence" value="ECO:0007669"/>
    <property type="project" value="TreeGrafter"/>
</dbReference>
<dbReference type="InterPro" id="IPR020843">
    <property type="entry name" value="ER"/>
</dbReference>
<dbReference type="Pfam" id="PF08240">
    <property type="entry name" value="ADH_N"/>
    <property type="match status" value="1"/>
</dbReference>
<protein>
    <submittedName>
        <fullName evidence="4">Alcohol dehydrogenase</fullName>
    </submittedName>
</protein>
<dbReference type="AlphaFoldDB" id="A0A420EPF7"/>
<dbReference type="InterPro" id="IPR036291">
    <property type="entry name" value="NAD(P)-bd_dom_sf"/>
</dbReference>
<reference evidence="4 5" key="1">
    <citation type="submission" date="2018-09" db="EMBL/GenBank/DDBJ databases">
        <title>Altererythrobacter spongiae sp. nov., isolated from a marine sponge.</title>
        <authorList>
            <person name="Zhuang L."/>
            <person name="Luo L."/>
        </authorList>
    </citation>
    <scope>NUCLEOTIDE SEQUENCE [LARGE SCALE GENOMIC DNA]</scope>
    <source>
        <strain evidence="4 5">HN-Y73</strain>
    </source>
</reference>
<dbReference type="InterPro" id="IPR011032">
    <property type="entry name" value="GroES-like_sf"/>
</dbReference>
<dbReference type="Gene3D" id="3.90.180.10">
    <property type="entry name" value="Medium-chain alcohol dehydrogenases, catalytic domain"/>
    <property type="match status" value="1"/>
</dbReference>
<dbReference type="InterPro" id="IPR013154">
    <property type="entry name" value="ADH-like_N"/>
</dbReference>
<name>A0A420EPF7_9SPHN</name>
<keyword evidence="5" id="KW-1185">Reference proteome</keyword>
<evidence type="ECO:0000313" key="5">
    <source>
        <dbReference type="Proteomes" id="UP000284395"/>
    </source>
</evidence>
<sequence>MKAAIFDEFGDPAEVLSAAETEMPEPGADEVRVRTGLAVIHNHDLSLVSGNYGYQPELPAIGGSEAMGVIDKVGEGVGNLKPGMRVATGFTSGTWAEYFTVKADYVVPLPDTVADEAAAQMLAMPLSALFAIETLGAKKGDWILQSGGTGAVAKVVAQLGKAWGIGVVNLVRREHAVAELEELGIGNAVVTASEDWPDRVAEIVDGEPITGIIDSVGGDLAGQMLHLMANNGLFLSFGAMSGEALQLSPRDLIMKQAEVKGFWLGKMLETMPIEKLRQSIGALVELLSEGSVTLQTGNIYSLDRIGEAVKAAREKARGGKILIRP</sequence>
<dbReference type="Gene3D" id="3.40.50.720">
    <property type="entry name" value="NAD(P)-binding Rossmann-like Domain"/>
    <property type="match status" value="1"/>
</dbReference>
<evidence type="ECO:0000313" key="4">
    <source>
        <dbReference type="EMBL" id="RKF22563.1"/>
    </source>
</evidence>
<evidence type="ECO:0000259" key="3">
    <source>
        <dbReference type="SMART" id="SM00829"/>
    </source>
</evidence>
<dbReference type="OrthoDB" id="9805883at2"/>